<keyword evidence="1" id="KW-0614">Plasmid</keyword>
<dbReference type="AlphaFoldDB" id="A0A2I7QEQ8"/>
<evidence type="ECO:0000313" key="1">
    <source>
        <dbReference type="EMBL" id="AUR79804.1"/>
    </source>
</evidence>
<name>A0A2I7QEQ8_CITFR</name>
<dbReference type="EMBL" id="MG053108">
    <property type="protein sequence ID" value="AUR79804.1"/>
    <property type="molecule type" value="Genomic_DNA"/>
</dbReference>
<gene>
    <name evidence="1" type="ORF">pCf587_0022</name>
</gene>
<organism evidence="1">
    <name type="scientific">Citrobacter freundii</name>
    <dbReference type="NCBI Taxonomy" id="546"/>
    <lineage>
        <taxon>Bacteria</taxon>
        <taxon>Pseudomonadati</taxon>
        <taxon>Pseudomonadota</taxon>
        <taxon>Gammaproteobacteria</taxon>
        <taxon>Enterobacterales</taxon>
        <taxon>Enterobacteriaceae</taxon>
        <taxon>Citrobacter</taxon>
        <taxon>Citrobacter freundii complex</taxon>
    </lineage>
</organism>
<sequence length="47" mass="5336">MRYMLSVAQHVLAGKLTIRHAIYVLRVRPVAVASKGQTWIIDPTFEV</sequence>
<proteinExistence type="predicted"/>
<geneLocation type="plasmid" evidence="1">
    <name>pCf587</name>
</geneLocation>
<accession>A0A2I7QEQ8</accession>
<protein>
    <submittedName>
        <fullName evidence="1">Uncharacterized protein</fullName>
    </submittedName>
</protein>
<reference evidence="1" key="1">
    <citation type="submission" date="2017-10" db="EMBL/GenBank/DDBJ databases">
        <title>First characterization of an IncA/C plasmid carrying blaPER-2 from Citrobacter freundii.</title>
        <authorList>
            <person name="Ruggiero M."/>
            <person name="Girlich D."/>
            <person name="Naas T."/>
            <person name="Power P."/>
            <person name="Gutkind G.G."/>
        </authorList>
    </citation>
    <scope>NUCLEOTIDE SEQUENCE</scope>
    <source>
        <strain evidence="1">33587</strain>
        <plasmid evidence="1">pCf587</plasmid>
    </source>
</reference>